<evidence type="ECO:0000313" key="1">
    <source>
        <dbReference type="EMBL" id="EFZ36593.1"/>
    </source>
</evidence>
<comment type="caution">
    <text evidence="1">The sequence shown here is derived from an EMBL/GenBank/DDBJ whole genome shotgun (WGS) entry which is preliminary data.</text>
</comment>
<organism evidence="1 2">
    <name type="scientific">Hoylesella oralis ATCC 33269</name>
    <dbReference type="NCBI Taxonomy" id="873533"/>
    <lineage>
        <taxon>Bacteria</taxon>
        <taxon>Pseudomonadati</taxon>
        <taxon>Bacteroidota</taxon>
        <taxon>Bacteroidia</taxon>
        <taxon>Bacteroidales</taxon>
        <taxon>Prevotellaceae</taxon>
        <taxon>Hoylesella</taxon>
    </lineage>
</organism>
<proteinExistence type="predicted"/>
<dbReference type="Proteomes" id="UP000005580">
    <property type="component" value="Unassembled WGS sequence"/>
</dbReference>
<dbReference type="AlphaFoldDB" id="E7RQQ5"/>
<dbReference type="EMBL" id="AEPE02000005">
    <property type="protein sequence ID" value="EFZ36593.1"/>
    <property type="molecule type" value="Genomic_DNA"/>
</dbReference>
<accession>E7RQQ5</accession>
<sequence>MVCHLCSHPFLSYVFDTLSSAVRPTVKQCGALFHGIKAILN</sequence>
<protein>
    <submittedName>
        <fullName evidence="1">Uncharacterized protein</fullName>
    </submittedName>
</protein>
<reference evidence="1" key="1">
    <citation type="submission" date="2011-01" db="EMBL/GenBank/DDBJ databases">
        <authorList>
            <person name="Muzny D."/>
            <person name="Qin X."/>
            <person name="Buhay C."/>
            <person name="Dugan-Rocha S."/>
            <person name="Ding Y."/>
            <person name="Chen G."/>
            <person name="Hawes A."/>
            <person name="Holder M."/>
            <person name="Jhangiani S."/>
            <person name="Johnson A."/>
            <person name="Khan Z."/>
            <person name="Li Z."/>
            <person name="Liu W."/>
            <person name="Liu X."/>
            <person name="Perez L."/>
            <person name="Shen H."/>
            <person name="Wang Q."/>
            <person name="Watt J."/>
            <person name="Xi L."/>
            <person name="Xin Y."/>
            <person name="Zhou J."/>
            <person name="Deng J."/>
            <person name="Jiang H."/>
            <person name="Liu Y."/>
            <person name="Qu J."/>
            <person name="Song X.-Z."/>
            <person name="Zhang L."/>
            <person name="Villasana D."/>
            <person name="Johnson A."/>
            <person name="Liu J."/>
            <person name="Liyanage D."/>
            <person name="Lorensuhewa L."/>
            <person name="Robinson T."/>
            <person name="Song A."/>
            <person name="Song B.-B."/>
            <person name="Dinh H."/>
            <person name="Thornton R."/>
            <person name="Coyle M."/>
            <person name="Francisco L."/>
            <person name="Jackson L."/>
            <person name="Javaid M."/>
            <person name="Korchina V."/>
            <person name="Kovar C."/>
            <person name="Mata R."/>
            <person name="Mathew T."/>
            <person name="Ngo R."/>
            <person name="Nguyen L."/>
            <person name="Nguyen N."/>
            <person name="Okwuonu G."/>
            <person name="Ongeri F."/>
            <person name="Pham C."/>
            <person name="Simmons D."/>
            <person name="Wilczek-Boney K."/>
            <person name="Hale W."/>
            <person name="Jakkamsetti A."/>
            <person name="Pham P."/>
            <person name="Ruth R."/>
            <person name="San Lucas F."/>
            <person name="Warren J."/>
            <person name="Zhang J."/>
            <person name="Zhao Z."/>
            <person name="Zhou C."/>
            <person name="Zhu D."/>
            <person name="Lee S."/>
            <person name="Bess C."/>
            <person name="Blankenburg K."/>
            <person name="Forbes L."/>
            <person name="Fu Q."/>
            <person name="Gubbala S."/>
            <person name="Hirani K."/>
            <person name="Jayaseelan J.C."/>
            <person name="Lara F."/>
            <person name="Munidasa M."/>
            <person name="Palculict T."/>
            <person name="Patil S."/>
            <person name="Pu L.-L."/>
            <person name="Saada N."/>
            <person name="Tang L."/>
            <person name="Weissenberger G."/>
            <person name="Zhu Y."/>
            <person name="Hemphill L."/>
            <person name="Shang Y."/>
            <person name="Youmans B."/>
            <person name="Ayvaz T."/>
            <person name="Ross M."/>
            <person name="Santibanez J."/>
            <person name="Aqrawi P."/>
            <person name="Gross S."/>
            <person name="Joshi V."/>
            <person name="Fowler G."/>
            <person name="Nazareth L."/>
            <person name="Reid J."/>
            <person name="Worley K."/>
            <person name="Petrosino J."/>
            <person name="Highlander S."/>
            <person name="Gibbs R."/>
        </authorList>
    </citation>
    <scope>NUCLEOTIDE SEQUENCE [LARGE SCALE GENOMIC DNA]</scope>
    <source>
        <strain evidence="1">ATCC 33269</strain>
    </source>
</reference>
<gene>
    <name evidence="1" type="ORF">HMPREF0663_11506</name>
</gene>
<evidence type="ECO:0000313" key="2">
    <source>
        <dbReference type="Proteomes" id="UP000005580"/>
    </source>
</evidence>
<name>E7RQQ5_9BACT</name>
<keyword evidence="2" id="KW-1185">Reference proteome</keyword>
<dbReference type="HOGENOM" id="CLU_3274653_0_0_10"/>